<dbReference type="AlphaFoldDB" id="A0A165ZWZ4"/>
<evidence type="ECO:0000313" key="2">
    <source>
        <dbReference type="Proteomes" id="UP000076532"/>
    </source>
</evidence>
<proteinExistence type="predicted"/>
<sequence>MSDEIIQRIVDGVHANRISSADHIAKETRWRRDYVDQCADSLLALIKRYTPAPLVPPPPPAS</sequence>
<dbReference type="OrthoDB" id="2803597at2759"/>
<name>A0A165ZWZ4_9AGAM</name>
<evidence type="ECO:0000313" key="1">
    <source>
        <dbReference type="EMBL" id="KZP11018.1"/>
    </source>
</evidence>
<gene>
    <name evidence="1" type="ORF">FIBSPDRAFT_871929</name>
</gene>
<protein>
    <submittedName>
        <fullName evidence="1">Uncharacterized protein</fullName>
    </submittedName>
</protein>
<accession>A0A165ZWZ4</accession>
<dbReference type="EMBL" id="KV417669">
    <property type="protein sequence ID" value="KZP11018.1"/>
    <property type="molecule type" value="Genomic_DNA"/>
</dbReference>
<organism evidence="1 2">
    <name type="scientific">Athelia psychrophila</name>
    <dbReference type="NCBI Taxonomy" id="1759441"/>
    <lineage>
        <taxon>Eukaryota</taxon>
        <taxon>Fungi</taxon>
        <taxon>Dikarya</taxon>
        <taxon>Basidiomycota</taxon>
        <taxon>Agaricomycotina</taxon>
        <taxon>Agaricomycetes</taxon>
        <taxon>Agaricomycetidae</taxon>
        <taxon>Atheliales</taxon>
        <taxon>Atheliaceae</taxon>
        <taxon>Athelia</taxon>
    </lineage>
</organism>
<dbReference type="Proteomes" id="UP000076532">
    <property type="component" value="Unassembled WGS sequence"/>
</dbReference>
<keyword evidence="2" id="KW-1185">Reference proteome</keyword>
<reference evidence="1 2" key="1">
    <citation type="journal article" date="2016" name="Mol. Biol. Evol.">
        <title>Comparative Genomics of Early-Diverging Mushroom-Forming Fungi Provides Insights into the Origins of Lignocellulose Decay Capabilities.</title>
        <authorList>
            <person name="Nagy L.G."/>
            <person name="Riley R."/>
            <person name="Tritt A."/>
            <person name="Adam C."/>
            <person name="Daum C."/>
            <person name="Floudas D."/>
            <person name="Sun H."/>
            <person name="Yadav J.S."/>
            <person name="Pangilinan J."/>
            <person name="Larsson K.H."/>
            <person name="Matsuura K."/>
            <person name="Barry K."/>
            <person name="Labutti K."/>
            <person name="Kuo R."/>
            <person name="Ohm R.A."/>
            <person name="Bhattacharya S.S."/>
            <person name="Shirouzu T."/>
            <person name="Yoshinaga Y."/>
            <person name="Martin F.M."/>
            <person name="Grigoriev I.V."/>
            <person name="Hibbett D.S."/>
        </authorList>
    </citation>
    <scope>NUCLEOTIDE SEQUENCE [LARGE SCALE GENOMIC DNA]</scope>
    <source>
        <strain evidence="1 2">CBS 109695</strain>
    </source>
</reference>